<evidence type="ECO:0000313" key="6">
    <source>
        <dbReference type="EMBL" id="EGD57905.1"/>
    </source>
</evidence>
<dbReference type="Gene3D" id="1.10.10.10">
    <property type="entry name" value="Winged helix-like DNA-binding domain superfamily/Winged helix DNA-binding domain"/>
    <property type="match status" value="1"/>
</dbReference>
<dbReference type="SUPFAM" id="SSF46785">
    <property type="entry name" value="Winged helix' DNA-binding domain"/>
    <property type="match status" value="1"/>
</dbReference>
<dbReference type="InterPro" id="IPR036390">
    <property type="entry name" value="WH_DNA-bd_sf"/>
</dbReference>
<dbReference type="HOGENOM" id="CLU_039613_8_1_5"/>
<dbReference type="InterPro" id="IPR000847">
    <property type="entry name" value="LysR_HTH_N"/>
</dbReference>
<dbReference type="InterPro" id="IPR036388">
    <property type="entry name" value="WH-like_DNA-bd_sf"/>
</dbReference>
<dbReference type="PROSITE" id="PS50931">
    <property type="entry name" value="HTH_LYSR"/>
    <property type="match status" value="1"/>
</dbReference>
<comment type="caution">
    <text evidence="6">The sequence shown here is derived from an EMBL/GenBank/DDBJ whole genome shotgun (WGS) entry which is preliminary data.</text>
</comment>
<dbReference type="PANTHER" id="PTHR30579">
    <property type="entry name" value="TRANSCRIPTIONAL REGULATOR"/>
    <property type="match status" value="1"/>
</dbReference>
<protein>
    <submittedName>
        <fullName evidence="6">LysR family transcriptional regulator</fullName>
    </submittedName>
</protein>
<keyword evidence="4" id="KW-0804">Transcription</keyword>
<evidence type="ECO:0000313" key="7">
    <source>
        <dbReference type="Proteomes" id="UP000004728"/>
    </source>
</evidence>
<dbReference type="InterPro" id="IPR050176">
    <property type="entry name" value="LTTR"/>
</dbReference>
<dbReference type="AlphaFoldDB" id="F1ZBL0"/>
<dbReference type="EMBL" id="AEWJ01000051">
    <property type="protein sequence ID" value="EGD57905.1"/>
    <property type="molecule type" value="Genomic_DNA"/>
</dbReference>
<evidence type="ECO:0000259" key="5">
    <source>
        <dbReference type="PROSITE" id="PS50931"/>
    </source>
</evidence>
<dbReference type="PRINTS" id="PR00039">
    <property type="entry name" value="HTHLYSR"/>
</dbReference>
<dbReference type="GO" id="GO:0003700">
    <property type="term" value="F:DNA-binding transcription factor activity"/>
    <property type="evidence" value="ECO:0007669"/>
    <property type="project" value="InterPro"/>
</dbReference>
<evidence type="ECO:0000256" key="3">
    <source>
        <dbReference type="ARBA" id="ARBA00023125"/>
    </source>
</evidence>
<evidence type="ECO:0000256" key="1">
    <source>
        <dbReference type="ARBA" id="ARBA00009437"/>
    </source>
</evidence>
<reference evidence="6 7" key="1">
    <citation type="journal article" date="2012" name="J. Bacteriol.">
        <title>Draft Genome Sequence of Novosphingobium nitrogenifigens Y88T.</title>
        <authorList>
            <person name="Strabala T.J."/>
            <person name="Macdonald L."/>
            <person name="Liu V."/>
            <person name="Smit A.M."/>
        </authorList>
    </citation>
    <scope>NUCLEOTIDE SEQUENCE [LARGE SCALE GENOMIC DNA]</scope>
    <source>
        <strain evidence="6 7">DSM 19370</strain>
    </source>
</reference>
<keyword evidence="3" id="KW-0238">DNA-binding</keyword>
<dbReference type="InParanoid" id="F1ZBL0"/>
<comment type="similarity">
    <text evidence="1">Belongs to the LysR transcriptional regulatory family.</text>
</comment>
<organism evidence="6 7">
    <name type="scientific">Novosphingobium nitrogenifigens DSM 19370</name>
    <dbReference type="NCBI Taxonomy" id="983920"/>
    <lineage>
        <taxon>Bacteria</taxon>
        <taxon>Pseudomonadati</taxon>
        <taxon>Pseudomonadota</taxon>
        <taxon>Alphaproteobacteria</taxon>
        <taxon>Sphingomonadales</taxon>
        <taxon>Sphingomonadaceae</taxon>
        <taxon>Novosphingobium</taxon>
    </lineage>
</organism>
<evidence type="ECO:0000256" key="4">
    <source>
        <dbReference type="ARBA" id="ARBA00023163"/>
    </source>
</evidence>
<proteinExistence type="inferred from homology"/>
<gene>
    <name evidence="6" type="ORF">Y88_3235</name>
</gene>
<feature type="domain" description="HTH lysR-type" evidence="5">
    <location>
        <begin position="6"/>
        <end position="63"/>
    </location>
</feature>
<dbReference type="Proteomes" id="UP000004728">
    <property type="component" value="Unassembled WGS sequence"/>
</dbReference>
<dbReference type="SUPFAM" id="SSF53850">
    <property type="entry name" value="Periplasmic binding protein-like II"/>
    <property type="match status" value="1"/>
</dbReference>
<dbReference type="PANTHER" id="PTHR30579:SF8">
    <property type="entry name" value="HTH-TYPE TRANSCRIPTIONAL REGULATOR HDFR"/>
    <property type="match status" value="1"/>
</dbReference>
<keyword evidence="2" id="KW-0805">Transcription regulation</keyword>
<name>F1ZBL0_9SPHN</name>
<dbReference type="GO" id="GO:0003677">
    <property type="term" value="F:DNA binding"/>
    <property type="evidence" value="ECO:0007669"/>
    <property type="project" value="UniProtKB-KW"/>
</dbReference>
<evidence type="ECO:0000256" key="2">
    <source>
        <dbReference type="ARBA" id="ARBA00023015"/>
    </source>
</evidence>
<dbReference type="Pfam" id="PF00126">
    <property type="entry name" value="HTH_1"/>
    <property type="match status" value="1"/>
</dbReference>
<sequence length="290" mass="31657">MKGSPMDIAIARTFLEVVRTGSFINAAANLHITQTAVSARIRVLEEQLGRPVFVRDKAGARMTAAGERFLRFATSLVQVWESARRAVALPEGFDSVVTVGAEFSLWNPLLLHWLSWTRRHAPHLAVRARVDGADRLLDQVQSGLLDAAVIYGGARRTGIITELLFEEKLVLVRTPGNDEAASEQVGVWWGEEFAAFHQAAYPDQANPVIAVDHGPLALEYILSTGGRGYFREGFIRLLMEAGQLLPVPDSPEFSYSAYLAHSPRADPEVMIRIRAGLRAAAATMGGEALG</sequence>
<dbReference type="STRING" id="983920.Y88_3235"/>
<dbReference type="Pfam" id="PF03466">
    <property type="entry name" value="LysR_substrate"/>
    <property type="match status" value="1"/>
</dbReference>
<dbReference type="Gene3D" id="3.40.190.10">
    <property type="entry name" value="Periplasmic binding protein-like II"/>
    <property type="match status" value="2"/>
</dbReference>
<keyword evidence="7" id="KW-1185">Reference proteome</keyword>
<dbReference type="FunCoup" id="F1ZBL0">
    <property type="interactions" value="29"/>
</dbReference>
<dbReference type="InterPro" id="IPR005119">
    <property type="entry name" value="LysR_subst-bd"/>
</dbReference>
<dbReference type="eggNOG" id="COG0583">
    <property type="taxonomic scope" value="Bacteria"/>
</dbReference>
<accession>F1ZBL0</accession>